<keyword evidence="9 19" id="KW-0479">Metal-binding</keyword>
<evidence type="ECO:0000256" key="7">
    <source>
        <dbReference type="ARBA" id="ARBA00022454"/>
    </source>
</evidence>
<proteinExistence type="inferred from homology"/>
<comment type="subcellular location">
    <subcellularLocation>
        <location evidence="3">Chromosome</location>
        <location evidence="3">Telomere</location>
    </subcellularLocation>
    <subcellularLocation>
        <location evidence="2 19">Nucleus</location>
    </subcellularLocation>
</comment>
<keyword evidence="11 18" id="KW-0863">Zinc-finger</keyword>
<evidence type="ECO:0000256" key="1">
    <source>
        <dbReference type="ARBA" id="ARBA00000900"/>
    </source>
</evidence>
<comment type="function">
    <text evidence="19">RING-type zinc finger-containing E3 ubiquitin ligase that assembles with melanoma antigen protein (MAGE) to catalyze the direct transfer of ubiquitin from E2 ubiquitin-conjugating enzyme to a specific substrate. Involved in maintenance of genome integrity, DNA damage response and DNA repair.</text>
</comment>
<evidence type="ECO:0000256" key="15">
    <source>
        <dbReference type="ARBA" id="ARBA00023172"/>
    </source>
</evidence>
<keyword evidence="17 19" id="KW-0539">Nucleus</keyword>
<sequence length="235" mass="26861">AMAAQMTDAHRRFLQVLMSKGITEVSEARKLHHHCCETEKVPYAQGELDDFISTINRHLQPLFMQVRKGVSEEDGGAHYALVNLAETEVTKMTSDYTEIELEFFRKTMDLIILSENGFASSTDILNLADKLKTKKMKKKEAAQVLKVFVEDKWLSEKNGEYTLHTRCIIEMEQYILSNYQDVAMKCNICHSLAVQSQVCESCGIGMHLPCVRKYFKAQAEPRCPQCNELWSCNIP</sequence>
<dbReference type="CDD" id="cd16493">
    <property type="entry name" value="RING-CH-C4HC3_NSE1"/>
    <property type="match status" value="1"/>
</dbReference>
<evidence type="ECO:0000256" key="8">
    <source>
        <dbReference type="ARBA" id="ARBA00022679"/>
    </source>
</evidence>
<keyword evidence="14" id="KW-0779">Telomere</keyword>
<evidence type="ECO:0000256" key="19">
    <source>
        <dbReference type="RuleBase" id="RU368018"/>
    </source>
</evidence>
<evidence type="ECO:0000256" key="17">
    <source>
        <dbReference type="ARBA" id="ARBA00023242"/>
    </source>
</evidence>
<keyword evidence="22" id="KW-1185">Reference proteome</keyword>
<feature type="domain" description="RING-type" evidence="20">
    <location>
        <begin position="186"/>
        <end position="227"/>
    </location>
</feature>
<evidence type="ECO:0000313" key="21">
    <source>
        <dbReference type="EMBL" id="NXM74332.1"/>
    </source>
</evidence>
<keyword evidence="15 19" id="KW-0233">DNA recombination</keyword>
<comment type="caution">
    <text evidence="21">The sequence shown here is derived from an EMBL/GenBank/DDBJ whole genome shotgun (WGS) entry which is preliminary data.</text>
</comment>
<name>A0A7L1DBF0_9PASS</name>
<comment type="catalytic activity">
    <reaction evidence="1 19">
        <text>S-ubiquitinyl-[E2 ubiquitin-conjugating enzyme]-L-cysteine + [acceptor protein]-L-lysine = [E2 ubiquitin-conjugating enzyme]-L-cysteine + N(6)-ubiquitinyl-[acceptor protein]-L-lysine.</text>
        <dbReference type="EC" id="2.3.2.27"/>
    </reaction>
</comment>
<evidence type="ECO:0000256" key="14">
    <source>
        <dbReference type="ARBA" id="ARBA00022895"/>
    </source>
</evidence>
<evidence type="ECO:0000256" key="10">
    <source>
        <dbReference type="ARBA" id="ARBA00022763"/>
    </source>
</evidence>
<dbReference type="InterPro" id="IPR014857">
    <property type="entry name" value="Nse1_RING_C4HC3-type"/>
</dbReference>
<dbReference type="FunFam" id="1.10.10.10:FF:000270">
    <property type="entry name" value="Non-structural maintenance of chromosomes element 1 homolog"/>
    <property type="match status" value="1"/>
</dbReference>
<accession>A0A7L1DBF0</accession>
<dbReference type="GO" id="GO:0061630">
    <property type="term" value="F:ubiquitin protein ligase activity"/>
    <property type="evidence" value="ECO:0007669"/>
    <property type="project" value="UniProtKB-UniRule"/>
</dbReference>
<keyword evidence="12 19" id="KW-0833">Ubl conjugation pathway</keyword>
<dbReference type="Gene3D" id="3.30.40.10">
    <property type="entry name" value="Zinc/RING finger domain, C3HC4 (zinc finger)"/>
    <property type="match status" value="1"/>
</dbReference>
<dbReference type="Pfam" id="PF07574">
    <property type="entry name" value="SMC_Nse1"/>
    <property type="match status" value="1"/>
</dbReference>
<evidence type="ECO:0000256" key="11">
    <source>
        <dbReference type="ARBA" id="ARBA00022771"/>
    </source>
</evidence>
<evidence type="ECO:0000256" key="6">
    <source>
        <dbReference type="ARBA" id="ARBA00019422"/>
    </source>
</evidence>
<dbReference type="Proteomes" id="UP000553648">
    <property type="component" value="Unassembled WGS sequence"/>
</dbReference>
<dbReference type="GO" id="GO:0030915">
    <property type="term" value="C:Smc5-Smc6 complex"/>
    <property type="evidence" value="ECO:0007669"/>
    <property type="project" value="UniProtKB-UniRule"/>
</dbReference>
<dbReference type="GO" id="GO:0008270">
    <property type="term" value="F:zinc ion binding"/>
    <property type="evidence" value="ECO:0007669"/>
    <property type="project" value="UniProtKB-KW"/>
</dbReference>
<dbReference type="GO" id="GO:0000724">
    <property type="term" value="P:double-strand break repair via homologous recombination"/>
    <property type="evidence" value="ECO:0007669"/>
    <property type="project" value="TreeGrafter"/>
</dbReference>
<keyword evidence="7" id="KW-0158">Chromosome</keyword>
<dbReference type="Pfam" id="PF08746">
    <property type="entry name" value="zf-RING-like"/>
    <property type="match status" value="1"/>
</dbReference>
<evidence type="ECO:0000256" key="12">
    <source>
        <dbReference type="ARBA" id="ARBA00022786"/>
    </source>
</evidence>
<evidence type="ECO:0000313" key="22">
    <source>
        <dbReference type="Proteomes" id="UP000553648"/>
    </source>
</evidence>
<evidence type="ECO:0000256" key="16">
    <source>
        <dbReference type="ARBA" id="ARBA00023204"/>
    </source>
</evidence>
<keyword evidence="13 19" id="KW-0862">Zinc</keyword>
<gene>
    <name evidence="21" type="primary">Nsmce1</name>
    <name evidence="21" type="ORF">SERLUN_R04316</name>
</gene>
<evidence type="ECO:0000256" key="13">
    <source>
        <dbReference type="ARBA" id="ARBA00022833"/>
    </source>
</evidence>
<dbReference type="Gene3D" id="1.10.10.10">
    <property type="entry name" value="Winged helix-like DNA-binding domain superfamily/Winged helix DNA-binding domain"/>
    <property type="match status" value="1"/>
</dbReference>
<dbReference type="InterPro" id="IPR011513">
    <property type="entry name" value="Nse1"/>
</dbReference>
<keyword evidence="8 19" id="KW-0808">Transferase</keyword>
<dbReference type="AlphaFoldDB" id="A0A7L1DBF0"/>
<dbReference type="PANTHER" id="PTHR20973">
    <property type="entry name" value="NON-SMC ELEMENT 1-RELATED"/>
    <property type="match status" value="1"/>
</dbReference>
<dbReference type="PANTHER" id="PTHR20973:SF0">
    <property type="entry name" value="NON-STRUCTURAL MAINTENANCE OF CHROMOSOMES ELEMENT 1 HOMOLOG"/>
    <property type="match status" value="1"/>
</dbReference>
<organism evidence="21 22">
    <name type="scientific">Serilophus lunatus</name>
    <name type="common">silver-breasted broadbill</name>
    <dbReference type="NCBI Taxonomy" id="239386"/>
    <lineage>
        <taxon>Eukaryota</taxon>
        <taxon>Metazoa</taxon>
        <taxon>Chordata</taxon>
        <taxon>Craniata</taxon>
        <taxon>Vertebrata</taxon>
        <taxon>Euteleostomi</taxon>
        <taxon>Archelosauria</taxon>
        <taxon>Archosauria</taxon>
        <taxon>Dinosauria</taxon>
        <taxon>Saurischia</taxon>
        <taxon>Theropoda</taxon>
        <taxon>Coelurosauria</taxon>
        <taxon>Aves</taxon>
        <taxon>Neognathae</taxon>
        <taxon>Neoaves</taxon>
        <taxon>Telluraves</taxon>
        <taxon>Australaves</taxon>
        <taxon>Passeriformes</taxon>
        <taxon>Eurylaimidae</taxon>
        <taxon>Serilophus</taxon>
    </lineage>
</organism>
<keyword evidence="10 19" id="KW-0227">DNA damage</keyword>
<comment type="similarity">
    <text evidence="4 19">Belongs to the NSE1 family.</text>
</comment>
<evidence type="ECO:0000256" key="18">
    <source>
        <dbReference type="PROSITE-ProRule" id="PRU00175"/>
    </source>
</evidence>
<dbReference type="FunFam" id="3.90.1150.220:FF:000001">
    <property type="entry name" value="Non-structural maintenance of chromosomes element 1 homolog"/>
    <property type="match status" value="1"/>
</dbReference>
<evidence type="ECO:0000256" key="5">
    <source>
        <dbReference type="ARBA" id="ARBA00012483"/>
    </source>
</evidence>
<evidence type="ECO:0000256" key="9">
    <source>
        <dbReference type="ARBA" id="ARBA00022723"/>
    </source>
</evidence>
<dbReference type="Gene3D" id="3.90.1150.220">
    <property type="match status" value="1"/>
</dbReference>
<dbReference type="PROSITE" id="PS50089">
    <property type="entry name" value="ZF_RING_2"/>
    <property type="match status" value="1"/>
</dbReference>
<evidence type="ECO:0000256" key="4">
    <source>
        <dbReference type="ARBA" id="ARBA00010258"/>
    </source>
</evidence>
<comment type="subunit">
    <text evidence="19">Component of the Smc5-Smc6 complex.</text>
</comment>
<dbReference type="OrthoDB" id="185455at2759"/>
<dbReference type="GO" id="GO:0000781">
    <property type="term" value="C:chromosome, telomeric region"/>
    <property type="evidence" value="ECO:0007669"/>
    <property type="project" value="UniProtKB-SubCell"/>
</dbReference>
<evidence type="ECO:0000256" key="2">
    <source>
        <dbReference type="ARBA" id="ARBA00004123"/>
    </source>
</evidence>
<dbReference type="InterPro" id="IPR036388">
    <property type="entry name" value="WH-like_DNA-bd_sf"/>
</dbReference>
<dbReference type="EC" id="2.3.2.27" evidence="5 19"/>
<keyword evidence="16 19" id="KW-0234">DNA repair</keyword>
<feature type="non-terminal residue" evidence="21">
    <location>
        <position position="235"/>
    </location>
</feature>
<dbReference type="EMBL" id="VXBA01004032">
    <property type="protein sequence ID" value="NXM74332.1"/>
    <property type="molecule type" value="Genomic_DNA"/>
</dbReference>
<dbReference type="InterPro" id="IPR001841">
    <property type="entry name" value="Znf_RING"/>
</dbReference>
<reference evidence="21 22" key="1">
    <citation type="submission" date="2019-09" db="EMBL/GenBank/DDBJ databases">
        <title>Bird 10,000 Genomes (B10K) Project - Family phase.</title>
        <authorList>
            <person name="Zhang G."/>
        </authorList>
    </citation>
    <scope>NUCLEOTIDE SEQUENCE [LARGE SCALE GENOMIC DNA]</scope>
    <source>
        <strain evidence="21">B10K-DU-002-03</strain>
        <tissue evidence="21">Muscle</tissue>
    </source>
</reference>
<dbReference type="InterPro" id="IPR013083">
    <property type="entry name" value="Znf_RING/FYVE/PHD"/>
</dbReference>
<dbReference type="GO" id="GO:0005634">
    <property type="term" value="C:nucleus"/>
    <property type="evidence" value="ECO:0007669"/>
    <property type="project" value="UniProtKB-SubCell"/>
</dbReference>
<evidence type="ECO:0000256" key="3">
    <source>
        <dbReference type="ARBA" id="ARBA00004574"/>
    </source>
</evidence>
<evidence type="ECO:0000259" key="20">
    <source>
        <dbReference type="PROSITE" id="PS50089"/>
    </source>
</evidence>
<feature type="non-terminal residue" evidence="21">
    <location>
        <position position="1"/>
    </location>
</feature>
<protein>
    <recommendedName>
        <fullName evidence="6 19">Non-structural maintenance of chromosomes element 1 homolog</fullName>
        <ecNumber evidence="5 19">2.3.2.27</ecNumber>
    </recommendedName>
</protein>